<dbReference type="Pfam" id="PF13621">
    <property type="entry name" value="Cupin_8"/>
    <property type="match status" value="1"/>
</dbReference>
<comment type="similarity">
    <text evidence="1">Belongs to the JARID1 histone demethylase family.</text>
</comment>
<protein>
    <recommendedName>
        <fullName evidence="2">Cupin-like domain-containing protein</fullName>
    </recommendedName>
</protein>
<dbReference type="AlphaFoldDB" id="A0AAE0KQ53"/>
<sequence>AGELSKINAWIGTAGTVTPCHYDSYDNLLTQVVGYKYIKLFAPSQTPLLYRSYLPWHLQRTWPTMVTCPPCARANIFPKLCHCPPYTLRRSSQNSECHGHAFIPA</sequence>
<organism evidence="3 4">
    <name type="scientific">Cymbomonas tetramitiformis</name>
    <dbReference type="NCBI Taxonomy" id="36881"/>
    <lineage>
        <taxon>Eukaryota</taxon>
        <taxon>Viridiplantae</taxon>
        <taxon>Chlorophyta</taxon>
        <taxon>Pyramimonadophyceae</taxon>
        <taxon>Pyramimonadales</taxon>
        <taxon>Pyramimonadaceae</taxon>
        <taxon>Cymbomonas</taxon>
    </lineage>
</organism>
<dbReference type="PANTHER" id="PTHR12461:SF105">
    <property type="entry name" value="HYPOXIA-INDUCIBLE FACTOR 1-ALPHA INHIBITOR"/>
    <property type="match status" value="1"/>
</dbReference>
<gene>
    <name evidence="3" type="ORF">CYMTET_34506</name>
</gene>
<evidence type="ECO:0000313" key="4">
    <source>
        <dbReference type="Proteomes" id="UP001190700"/>
    </source>
</evidence>
<feature type="non-terminal residue" evidence="3">
    <location>
        <position position="1"/>
    </location>
</feature>
<dbReference type="EMBL" id="LGRX02021737">
    <property type="protein sequence ID" value="KAK3256354.1"/>
    <property type="molecule type" value="Genomic_DNA"/>
</dbReference>
<feature type="domain" description="Cupin-like" evidence="2">
    <location>
        <begin position="5"/>
        <end position="85"/>
    </location>
</feature>
<proteinExistence type="inferred from homology"/>
<dbReference type="InterPro" id="IPR014710">
    <property type="entry name" value="RmlC-like_jellyroll"/>
</dbReference>
<reference evidence="3 4" key="1">
    <citation type="journal article" date="2015" name="Genome Biol. Evol.">
        <title>Comparative Genomics of a Bacterivorous Green Alga Reveals Evolutionary Causalities and Consequences of Phago-Mixotrophic Mode of Nutrition.</title>
        <authorList>
            <person name="Burns J.A."/>
            <person name="Paasch A."/>
            <person name="Narechania A."/>
            <person name="Kim E."/>
        </authorList>
    </citation>
    <scope>NUCLEOTIDE SEQUENCE [LARGE SCALE GENOMIC DNA]</scope>
    <source>
        <strain evidence="3 4">PLY_AMNH</strain>
    </source>
</reference>
<dbReference type="PANTHER" id="PTHR12461">
    <property type="entry name" value="HYPOXIA-INDUCIBLE FACTOR 1 ALPHA INHIBITOR-RELATED"/>
    <property type="match status" value="1"/>
</dbReference>
<dbReference type="SUPFAM" id="SSF51197">
    <property type="entry name" value="Clavaminate synthase-like"/>
    <property type="match status" value="1"/>
</dbReference>
<comment type="caution">
    <text evidence="3">The sequence shown here is derived from an EMBL/GenBank/DDBJ whole genome shotgun (WGS) entry which is preliminary data.</text>
</comment>
<dbReference type="Gene3D" id="2.60.120.10">
    <property type="entry name" value="Jelly Rolls"/>
    <property type="match status" value="1"/>
</dbReference>
<keyword evidence="4" id="KW-1185">Reference proteome</keyword>
<evidence type="ECO:0000313" key="3">
    <source>
        <dbReference type="EMBL" id="KAK3256354.1"/>
    </source>
</evidence>
<evidence type="ECO:0000259" key="2">
    <source>
        <dbReference type="Pfam" id="PF13621"/>
    </source>
</evidence>
<dbReference type="Proteomes" id="UP001190700">
    <property type="component" value="Unassembled WGS sequence"/>
</dbReference>
<accession>A0AAE0KQ53</accession>
<name>A0AAE0KQ53_9CHLO</name>
<evidence type="ECO:0000256" key="1">
    <source>
        <dbReference type="ARBA" id="ARBA00006801"/>
    </source>
</evidence>
<dbReference type="InterPro" id="IPR041667">
    <property type="entry name" value="Cupin_8"/>
</dbReference>